<dbReference type="Proteomes" id="UP001177003">
    <property type="component" value="Chromosome 5"/>
</dbReference>
<protein>
    <submittedName>
        <fullName evidence="1">Uncharacterized protein</fullName>
    </submittedName>
</protein>
<organism evidence="1 2">
    <name type="scientific">Lactuca saligna</name>
    <name type="common">Willowleaf lettuce</name>
    <dbReference type="NCBI Taxonomy" id="75948"/>
    <lineage>
        <taxon>Eukaryota</taxon>
        <taxon>Viridiplantae</taxon>
        <taxon>Streptophyta</taxon>
        <taxon>Embryophyta</taxon>
        <taxon>Tracheophyta</taxon>
        <taxon>Spermatophyta</taxon>
        <taxon>Magnoliopsida</taxon>
        <taxon>eudicotyledons</taxon>
        <taxon>Gunneridae</taxon>
        <taxon>Pentapetalae</taxon>
        <taxon>asterids</taxon>
        <taxon>campanulids</taxon>
        <taxon>Asterales</taxon>
        <taxon>Asteraceae</taxon>
        <taxon>Cichorioideae</taxon>
        <taxon>Cichorieae</taxon>
        <taxon>Lactucinae</taxon>
        <taxon>Lactuca</taxon>
    </lineage>
</organism>
<evidence type="ECO:0000313" key="1">
    <source>
        <dbReference type="EMBL" id="CAI9284854.1"/>
    </source>
</evidence>
<reference evidence="1" key="1">
    <citation type="submission" date="2023-04" db="EMBL/GenBank/DDBJ databases">
        <authorList>
            <person name="Vijverberg K."/>
            <person name="Xiong W."/>
            <person name="Schranz E."/>
        </authorList>
    </citation>
    <scope>NUCLEOTIDE SEQUENCE</scope>
</reference>
<dbReference type="EMBL" id="OX465081">
    <property type="protein sequence ID" value="CAI9284854.1"/>
    <property type="molecule type" value="Genomic_DNA"/>
</dbReference>
<accession>A0AA35Z392</accession>
<proteinExistence type="predicted"/>
<keyword evidence="2" id="KW-1185">Reference proteome</keyword>
<name>A0AA35Z392_LACSI</name>
<gene>
    <name evidence="1" type="ORF">LSALG_LOCUS24357</name>
</gene>
<sequence>MLDIENLLFHICFNQEIFLAELPSISRRGTRYCSKITFLPFKGEMMPSLLFPVSTLEEIEFRMRIMIPGLSASFFLRMREALTLSTKCRVHIDISFKNHDLQPFEIAIDELRTRRPFPPAMNVELSFITNGD</sequence>
<evidence type="ECO:0000313" key="2">
    <source>
        <dbReference type="Proteomes" id="UP001177003"/>
    </source>
</evidence>
<dbReference type="AlphaFoldDB" id="A0AA35Z392"/>